<gene>
    <name evidence="1" type="ORF">FPE_LOCUS31025</name>
</gene>
<organism evidence="1 2">
    <name type="scientific">Fraxinus pennsylvanica</name>
    <dbReference type="NCBI Taxonomy" id="56036"/>
    <lineage>
        <taxon>Eukaryota</taxon>
        <taxon>Viridiplantae</taxon>
        <taxon>Streptophyta</taxon>
        <taxon>Embryophyta</taxon>
        <taxon>Tracheophyta</taxon>
        <taxon>Spermatophyta</taxon>
        <taxon>Magnoliopsida</taxon>
        <taxon>eudicotyledons</taxon>
        <taxon>Gunneridae</taxon>
        <taxon>Pentapetalae</taxon>
        <taxon>asterids</taxon>
        <taxon>lamiids</taxon>
        <taxon>Lamiales</taxon>
        <taxon>Oleaceae</taxon>
        <taxon>Oleeae</taxon>
        <taxon>Fraxinus</taxon>
    </lineage>
</organism>
<sequence length="184" mass="20070">MSPHPGSVSNQSSTYHKCNSGYEIDLKKRVDHKVQEPKPVLEIVPETKQLGGVGNLEVDRHRKCRLQRLGDVGLGGEMKTRGRTRLGNGNRNRERKPDLVAIYSSNDLAVNDGCLGGFGGVLMVRRGCGWRWCNGVAVVVLVCGSRQQSGREMKGVWPDLVAICSCDDLAVNDGGLADLVASRW</sequence>
<protein>
    <submittedName>
        <fullName evidence="1">Uncharacterized protein</fullName>
    </submittedName>
</protein>
<reference evidence="1" key="1">
    <citation type="submission" date="2023-05" db="EMBL/GenBank/DDBJ databases">
        <authorList>
            <person name="Huff M."/>
        </authorList>
    </citation>
    <scope>NUCLEOTIDE SEQUENCE</scope>
</reference>
<keyword evidence="2" id="KW-1185">Reference proteome</keyword>
<evidence type="ECO:0000313" key="1">
    <source>
        <dbReference type="EMBL" id="CAI9783504.1"/>
    </source>
</evidence>
<name>A0AAD2EAK2_9LAMI</name>
<dbReference type="AlphaFoldDB" id="A0AAD2EAK2"/>
<evidence type="ECO:0000313" key="2">
    <source>
        <dbReference type="Proteomes" id="UP000834106"/>
    </source>
</evidence>
<dbReference type="Proteomes" id="UP000834106">
    <property type="component" value="Chromosome 20"/>
</dbReference>
<dbReference type="EMBL" id="OU503055">
    <property type="protein sequence ID" value="CAI9783504.1"/>
    <property type="molecule type" value="Genomic_DNA"/>
</dbReference>
<proteinExistence type="predicted"/>
<accession>A0AAD2EAK2</accession>